<comment type="caution">
    <text evidence="6">The sequence shown here is derived from an EMBL/GenBank/DDBJ whole genome shotgun (WGS) entry which is preliminary data.</text>
</comment>
<name>A0ABV8L800_9NOCA</name>
<dbReference type="PROSITE" id="PS51318">
    <property type="entry name" value="TAT"/>
    <property type="match status" value="1"/>
</dbReference>
<comment type="similarity">
    <text evidence="2">Belongs to the bacterial solute-binding protein 8 family.</text>
</comment>
<protein>
    <submittedName>
        <fullName evidence="6">ABC transporter substrate-binding protein</fullName>
    </submittedName>
</protein>
<evidence type="ECO:0000259" key="5">
    <source>
        <dbReference type="PROSITE" id="PS50983"/>
    </source>
</evidence>
<evidence type="ECO:0000256" key="4">
    <source>
        <dbReference type="ARBA" id="ARBA00022729"/>
    </source>
</evidence>
<dbReference type="PROSITE" id="PS50983">
    <property type="entry name" value="FE_B12_PBP"/>
    <property type="match status" value="1"/>
</dbReference>
<evidence type="ECO:0000256" key="2">
    <source>
        <dbReference type="ARBA" id="ARBA00008814"/>
    </source>
</evidence>
<dbReference type="InterPro" id="IPR006311">
    <property type="entry name" value="TAT_signal"/>
</dbReference>
<dbReference type="PROSITE" id="PS51257">
    <property type="entry name" value="PROKAR_LIPOPROTEIN"/>
    <property type="match status" value="1"/>
</dbReference>
<evidence type="ECO:0000256" key="1">
    <source>
        <dbReference type="ARBA" id="ARBA00004196"/>
    </source>
</evidence>
<reference evidence="7" key="1">
    <citation type="journal article" date="2019" name="Int. J. Syst. Evol. Microbiol.">
        <title>The Global Catalogue of Microorganisms (GCM) 10K type strain sequencing project: providing services to taxonomists for standard genome sequencing and annotation.</title>
        <authorList>
            <consortium name="The Broad Institute Genomics Platform"/>
            <consortium name="The Broad Institute Genome Sequencing Center for Infectious Disease"/>
            <person name="Wu L."/>
            <person name="Ma J."/>
        </authorList>
    </citation>
    <scope>NUCLEOTIDE SEQUENCE [LARGE SCALE GENOMIC DNA]</scope>
    <source>
        <strain evidence="7">CGMCC 4.7204</strain>
    </source>
</reference>
<keyword evidence="4" id="KW-0732">Signal</keyword>
<keyword evidence="3" id="KW-0813">Transport</keyword>
<gene>
    <name evidence="6" type="ORF">ACFOW8_18905</name>
</gene>
<dbReference type="PANTHER" id="PTHR30532">
    <property type="entry name" value="IRON III DICITRATE-BINDING PERIPLASMIC PROTEIN"/>
    <property type="match status" value="1"/>
</dbReference>
<keyword evidence="7" id="KW-1185">Reference proteome</keyword>
<dbReference type="Gene3D" id="3.40.50.1980">
    <property type="entry name" value="Nitrogenase molybdenum iron protein domain"/>
    <property type="match status" value="2"/>
</dbReference>
<dbReference type="InterPro" id="IPR002491">
    <property type="entry name" value="ABC_transptr_periplasmic_BD"/>
</dbReference>
<evidence type="ECO:0000313" key="7">
    <source>
        <dbReference type="Proteomes" id="UP001595767"/>
    </source>
</evidence>
<comment type="subcellular location">
    <subcellularLocation>
        <location evidence="1">Cell envelope</location>
    </subcellularLocation>
</comment>
<proteinExistence type="inferred from homology"/>
<sequence length="337" mass="35608">MNANPDRPDRALSRRRFFAVAGAVGVSAGLVACGVDAEDGGSAGNWEFADGRGDTLRLGKAPRRVVAFTGSAGALADYGVRDRVVGIFGEAGSPDLLGELDPKSVTVVGDAWGEFDIEKYALLEPDLLVTDSYVPGRLWYVPDESLSKIEAANPNVLAIEVAGRRLPDIIDRYRILAEALGADPASPAAAAAQQRFAVASQAVRDAVAARPGLRVLAVSASPELCYVSDPRAAADLSYFTELGVDLVVPDQVDPGGYFQSLSWEMADRYPADLILLDDRASGLQPDALAGRPVWRSLPAVAAGQVAPWSPIFRFSHAATAPLLERLAATLRGAEKVL</sequence>
<dbReference type="RefSeq" id="WP_378552133.1">
    <property type="nucleotide sequence ID" value="NZ_JBHSBA010000009.1"/>
</dbReference>
<organism evidence="6 7">
    <name type="scientific">Nocardia rhizosphaerae</name>
    <dbReference type="NCBI Taxonomy" id="1691571"/>
    <lineage>
        <taxon>Bacteria</taxon>
        <taxon>Bacillati</taxon>
        <taxon>Actinomycetota</taxon>
        <taxon>Actinomycetes</taxon>
        <taxon>Mycobacteriales</taxon>
        <taxon>Nocardiaceae</taxon>
        <taxon>Nocardia</taxon>
    </lineage>
</organism>
<dbReference type="EMBL" id="JBHSBA010000009">
    <property type="protein sequence ID" value="MFC4127007.1"/>
    <property type="molecule type" value="Genomic_DNA"/>
</dbReference>
<feature type="domain" description="Fe/B12 periplasmic-binding" evidence="5">
    <location>
        <begin position="63"/>
        <end position="337"/>
    </location>
</feature>
<accession>A0ABV8L800</accession>
<dbReference type="PANTHER" id="PTHR30532:SF24">
    <property type="entry name" value="FERRIC ENTEROBACTIN-BINDING PERIPLASMIC PROTEIN FEPB"/>
    <property type="match status" value="1"/>
</dbReference>
<evidence type="ECO:0000256" key="3">
    <source>
        <dbReference type="ARBA" id="ARBA00022448"/>
    </source>
</evidence>
<dbReference type="Proteomes" id="UP001595767">
    <property type="component" value="Unassembled WGS sequence"/>
</dbReference>
<dbReference type="SUPFAM" id="SSF53807">
    <property type="entry name" value="Helical backbone' metal receptor"/>
    <property type="match status" value="1"/>
</dbReference>
<dbReference type="InterPro" id="IPR051313">
    <property type="entry name" value="Bact_iron-sidero_bind"/>
</dbReference>
<evidence type="ECO:0000313" key="6">
    <source>
        <dbReference type="EMBL" id="MFC4127007.1"/>
    </source>
</evidence>
<dbReference type="Pfam" id="PF01497">
    <property type="entry name" value="Peripla_BP_2"/>
    <property type="match status" value="1"/>
</dbReference>